<dbReference type="Pfam" id="PF00501">
    <property type="entry name" value="AMP-binding"/>
    <property type="match status" value="1"/>
</dbReference>
<dbReference type="PANTHER" id="PTHR43201">
    <property type="entry name" value="ACYL-COA SYNTHETASE"/>
    <property type="match status" value="1"/>
</dbReference>
<dbReference type="PANTHER" id="PTHR43201:SF8">
    <property type="entry name" value="ACYL-COA SYNTHETASE FAMILY MEMBER 3"/>
    <property type="match status" value="1"/>
</dbReference>
<dbReference type="GO" id="GO:0031956">
    <property type="term" value="F:medium-chain fatty acid-CoA ligase activity"/>
    <property type="evidence" value="ECO:0007669"/>
    <property type="project" value="TreeGrafter"/>
</dbReference>
<feature type="domain" description="AMP-dependent synthetase/ligase" evidence="2">
    <location>
        <begin position="21"/>
        <end position="166"/>
    </location>
</feature>
<dbReference type="Gene3D" id="3.40.50.12780">
    <property type="entry name" value="N-terminal domain of ligase-like"/>
    <property type="match status" value="1"/>
</dbReference>
<dbReference type="Proteomes" id="UP000278983">
    <property type="component" value="Unassembled WGS sequence"/>
</dbReference>
<comment type="caution">
    <text evidence="3">The sequence shown here is derived from an EMBL/GenBank/DDBJ whole genome shotgun (WGS) entry which is preliminary data.</text>
</comment>
<evidence type="ECO:0000313" key="3">
    <source>
        <dbReference type="EMBL" id="RUL59056.1"/>
    </source>
</evidence>
<dbReference type="InterPro" id="IPR042099">
    <property type="entry name" value="ANL_N_sf"/>
</dbReference>
<organism evidence="3 4">
    <name type="scientific">Prevotella koreensis</name>
    <dbReference type="NCBI Taxonomy" id="2490854"/>
    <lineage>
        <taxon>Bacteria</taxon>
        <taxon>Pseudomonadati</taxon>
        <taxon>Bacteroidota</taxon>
        <taxon>Bacteroidia</taxon>
        <taxon>Bacteroidales</taxon>
        <taxon>Prevotellaceae</taxon>
        <taxon>Prevotella</taxon>
    </lineage>
</organism>
<evidence type="ECO:0000313" key="4">
    <source>
        <dbReference type="Proteomes" id="UP000278983"/>
    </source>
</evidence>
<evidence type="ECO:0000259" key="2">
    <source>
        <dbReference type="Pfam" id="PF00501"/>
    </source>
</evidence>
<name>A0A3S0RA52_9BACT</name>
<dbReference type="EMBL" id="RYYU01000001">
    <property type="protein sequence ID" value="RUL59056.1"/>
    <property type="molecule type" value="Genomic_DNA"/>
</dbReference>
<dbReference type="AlphaFoldDB" id="A0A3S0RA52"/>
<proteinExistence type="inferred from homology"/>
<sequence length="330" mass="37398">MGIEQFYEEWNNDNECIEVQTSGSTGEPKKMMVRKSRMLASARRTNDFFGLNHNDRALLCMSLDYIAGKMMAVRAIERGLRLDIVEPCSNPLARCCGRYDFIAMVPMQVWNSLRNDDTRKRVADIGNLLIGGGAINNDLEKELSAMPCRAWSSYGMTETLSHIALRRVGKSLWYEPLRQVSLSLADDGCLVVTDEATGAFNMKTNDIAEFSAEGRQFRILGRKDNVICSGGIKIHAEEVERIIATAFSRPFMITKCHDEKFGEAVVMVIEACDDAIVGKARTVCTEILPKYWQPRHYIVIEKLPRTETMKVRRGIVVDLDKKELCYNDYK</sequence>
<dbReference type="GO" id="GO:0006631">
    <property type="term" value="P:fatty acid metabolic process"/>
    <property type="evidence" value="ECO:0007669"/>
    <property type="project" value="TreeGrafter"/>
</dbReference>
<protein>
    <submittedName>
        <fullName evidence="3">O-succinylbenzoic acid--CoA ligase</fullName>
    </submittedName>
</protein>
<dbReference type="InterPro" id="IPR045851">
    <property type="entry name" value="AMP-bd_C_sf"/>
</dbReference>
<accession>A0A3S0RA52</accession>
<dbReference type="Gene3D" id="3.30.300.30">
    <property type="match status" value="1"/>
</dbReference>
<dbReference type="InterPro" id="IPR000873">
    <property type="entry name" value="AMP-dep_synth/lig_dom"/>
</dbReference>
<dbReference type="SUPFAM" id="SSF56801">
    <property type="entry name" value="Acetyl-CoA synthetase-like"/>
    <property type="match status" value="1"/>
</dbReference>
<comment type="similarity">
    <text evidence="1">Belongs to the ATP-dependent AMP-binding enzyme family.</text>
</comment>
<dbReference type="OrthoDB" id="8870348at2"/>
<keyword evidence="4" id="KW-1185">Reference proteome</keyword>
<reference evidence="3 4" key="1">
    <citation type="submission" date="2018-12" db="EMBL/GenBank/DDBJ databases">
        <title>Genome sequencing of Prevotella sp. KCOM 3155 (= JS262).</title>
        <authorList>
            <person name="Kook J.-K."/>
            <person name="Park S.-N."/>
            <person name="Lim Y.K."/>
        </authorList>
    </citation>
    <scope>NUCLEOTIDE SEQUENCE [LARGE SCALE GENOMIC DNA]</scope>
    <source>
        <strain evidence="3 4">KCOM 3155</strain>
    </source>
</reference>
<evidence type="ECO:0000256" key="1">
    <source>
        <dbReference type="ARBA" id="ARBA00006432"/>
    </source>
</evidence>
<dbReference type="RefSeq" id="WP_126678226.1">
    <property type="nucleotide sequence ID" value="NZ_RYYU01000001.1"/>
</dbReference>
<keyword evidence="3" id="KW-0436">Ligase</keyword>
<gene>
    <name evidence="3" type="ORF">EHV08_04220</name>
</gene>